<evidence type="ECO:0000313" key="2">
    <source>
        <dbReference type="EMBL" id="ELK04844.1"/>
    </source>
</evidence>
<dbReference type="EMBL" id="KB031068">
    <property type="protein sequence ID" value="ELK04844.1"/>
    <property type="molecule type" value="Genomic_DNA"/>
</dbReference>
<dbReference type="InParanoid" id="L5JZG6"/>
<dbReference type="AlphaFoldDB" id="L5JZG6"/>
<keyword evidence="3" id="KW-1185">Reference proteome</keyword>
<gene>
    <name evidence="2" type="ORF">PAL_GLEAN10026124</name>
</gene>
<dbReference type="Proteomes" id="UP000010552">
    <property type="component" value="Unassembled WGS sequence"/>
</dbReference>
<organism evidence="2 3">
    <name type="scientific">Pteropus alecto</name>
    <name type="common">Black flying fox</name>
    <dbReference type="NCBI Taxonomy" id="9402"/>
    <lineage>
        <taxon>Eukaryota</taxon>
        <taxon>Metazoa</taxon>
        <taxon>Chordata</taxon>
        <taxon>Craniata</taxon>
        <taxon>Vertebrata</taxon>
        <taxon>Euteleostomi</taxon>
        <taxon>Mammalia</taxon>
        <taxon>Eutheria</taxon>
        <taxon>Laurasiatheria</taxon>
        <taxon>Chiroptera</taxon>
        <taxon>Yinpterochiroptera</taxon>
        <taxon>Pteropodoidea</taxon>
        <taxon>Pteropodidae</taxon>
        <taxon>Pteropodinae</taxon>
        <taxon>Pteropus</taxon>
    </lineage>
</organism>
<evidence type="ECO:0000313" key="3">
    <source>
        <dbReference type="Proteomes" id="UP000010552"/>
    </source>
</evidence>
<protein>
    <submittedName>
        <fullName evidence="2">Uncharacterized protein</fullName>
    </submittedName>
</protein>
<evidence type="ECO:0000256" key="1">
    <source>
        <dbReference type="SAM" id="MobiDB-lite"/>
    </source>
</evidence>
<proteinExistence type="predicted"/>
<name>L5JZG6_PTEAL</name>
<accession>L5JZG6</accession>
<reference evidence="3" key="1">
    <citation type="journal article" date="2013" name="Science">
        <title>Comparative analysis of bat genomes provides insight into the evolution of flight and immunity.</title>
        <authorList>
            <person name="Zhang G."/>
            <person name="Cowled C."/>
            <person name="Shi Z."/>
            <person name="Huang Z."/>
            <person name="Bishop-Lilly K.A."/>
            <person name="Fang X."/>
            <person name="Wynne J.W."/>
            <person name="Xiong Z."/>
            <person name="Baker M.L."/>
            <person name="Zhao W."/>
            <person name="Tachedjian M."/>
            <person name="Zhu Y."/>
            <person name="Zhou P."/>
            <person name="Jiang X."/>
            <person name="Ng J."/>
            <person name="Yang L."/>
            <person name="Wu L."/>
            <person name="Xiao J."/>
            <person name="Feng Y."/>
            <person name="Chen Y."/>
            <person name="Sun X."/>
            <person name="Zhang Y."/>
            <person name="Marsh G.A."/>
            <person name="Crameri G."/>
            <person name="Broder C.C."/>
            <person name="Frey K.G."/>
            <person name="Wang L.F."/>
            <person name="Wang J."/>
        </authorList>
    </citation>
    <scope>NUCLEOTIDE SEQUENCE [LARGE SCALE GENOMIC DNA]</scope>
</reference>
<feature type="region of interest" description="Disordered" evidence="1">
    <location>
        <begin position="32"/>
        <end position="65"/>
    </location>
</feature>
<feature type="compositionally biased region" description="Polar residues" evidence="1">
    <location>
        <begin position="56"/>
        <end position="65"/>
    </location>
</feature>
<sequence length="83" mass="8739">MGGGEGAGQPGTLRARRFFWRVARLRGVTLRSLPAGGGGGGGRRDSRVRAARGWRSQAQAADTGATQLRAQCNWISKKNSLGS</sequence>